<dbReference type="Proteomes" id="UP001373714">
    <property type="component" value="Unassembled WGS sequence"/>
</dbReference>
<feature type="region of interest" description="Disordered" evidence="1">
    <location>
        <begin position="1"/>
        <end position="141"/>
    </location>
</feature>
<feature type="compositionally biased region" description="Low complexity" evidence="1">
    <location>
        <begin position="63"/>
        <end position="74"/>
    </location>
</feature>
<gene>
    <name evidence="2" type="ORF">TWF730_004951</name>
</gene>
<sequence>MSNNNQNLPPLRGNPIPQAPLNQNPSHGRPGPIVQVPIPRNLDGRPDYNRAPGLDLSHFVPVGNNDINNNNEGGNNNGSGGGGGRRRLNTNQPPTEGLEGTPSFSGTNEKKYKSMASQKKNGGEEGEEEAAAEDDDDDADSDFSLVEAPIMTPTTPEADAQAATDLLSEKIPPELIGDILDHAEYFAHETIGLREDSLTVFEGDKLYLSAKIPEFTAMEKDTPGKNGAEGAGGRKGRVRKVVFKIKGCDQGWSSYGSEYGTFRGCWSWVDVEVWRKKEDGSGGEYKVLESLLQRNRHAKGDAEEYEIVWRWDQDKLLDCHEGKWEDGVLDANGEIRDGAAWEKGGRHERNGEFVRELRGGDELRVIIKARFPGWRCTVERCEVVCSWAV</sequence>
<dbReference type="EMBL" id="JAVHNS010000002">
    <property type="protein sequence ID" value="KAK6361208.1"/>
    <property type="molecule type" value="Genomic_DNA"/>
</dbReference>
<evidence type="ECO:0000313" key="2">
    <source>
        <dbReference type="EMBL" id="KAK6361208.1"/>
    </source>
</evidence>
<reference evidence="2 3" key="1">
    <citation type="submission" date="2019-10" db="EMBL/GenBank/DDBJ databases">
        <authorList>
            <person name="Palmer J.M."/>
        </authorList>
    </citation>
    <scope>NUCLEOTIDE SEQUENCE [LARGE SCALE GENOMIC DNA]</scope>
    <source>
        <strain evidence="2 3">TWF730</strain>
    </source>
</reference>
<name>A0AAV9VHY9_9PEZI</name>
<protein>
    <submittedName>
        <fullName evidence="2">Uncharacterized protein</fullName>
    </submittedName>
</protein>
<organism evidence="2 3">
    <name type="scientific">Orbilia blumenaviensis</name>
    <dbReference type="NCBI Taxonomy" id="1796055"/>
    <lineage>
        <taxon>Eukaryota</taxon>
        <taxon>Fungi</taxon>
        <taxon>Dikarya</taxon>
        <taxon>Ascomycota</taxon>
        <taxon>Pezizomycotina</taxon>
        <taxon>Orbiliomycetes</taxon>
        <taxon>Orbiliales</taxon>
        <taxon>Orbiliaceae</taxon>
        <taxon>Orbilia</taxon>
    </lineage>
</organism>
<proteinExistence type="predicted"/>
<dbReference type="AlphaFoldDB" id="A0AAV9VHY9"/>
<evidence type="ECO:0000256" key="1">
    <source>
        <dbReference type="SAM" id="MobiDB-lite"/>
    </source>
</evidence>
<keyword evidence="3" id="KW-1185">Reference proteome</keyword>
<feature type="compositionally biased region" description="Acidic residues" evidence="1">
    <location>
        <begin position="124"/>
        <end position="141"/>
    </location>
</feature>
<comment type="caution">
    <text evidence="2">The sequence shown here is derived from an EMBL/GenBank/DDBJ whole genome shotgun (WGS) entry which is preliminary data.</text>
</comment>
<evidence type="ECO:0000313" key="3">
    <source>
        <dbReference type="Proteomes" id="UP001373714"/>
    </source>
</evidence>
<accession>A0AAV9VHY9</accession>